<dbReference type="InterPro" id="IPR019734">
    <property type="entry name" value="TPR_rpt"/>
</dbReference>
<comment type="caution">
    <text evidence="6">The sequence shown here is derived from an EMBL/GenBank/DDBJ whole genome shotgun (WGS) entry which is preliminary data.</text>
</comment>
<dbReference type="PROSITE" id="PS50005">
    <property type="entry name" value="TPR"/>
    <property type="match status" value="1"/>
</dbReference>
<dbReference type="PANTHER" id="PTHR47691">
    <property type="entry name" value="REGULATOR-RELATED"/>
    <property type="match status" value="1"/>
</dbReference>
<dbReference type="PRINTS" id="PR00364">
    <property type="entry name" value="DISEASERSIST"/>
</dbReference>
<organism evidence="6 7">
    <name type="scientific">Nocardiopsis alba</name>
    <dbReference type="NCBI Taxonomy" id="53437"/>
    <lineage>
        <taxon>Bacteria</taxon>
        <taxon>Bacillati</taxon>
        <taxon>Actinomycetota</taxon>
        <taxon>Actinomycetes</taxon>
        <taxon>Streptosporangiales</taxon>
        <taxon>Nocardiopsidaceae</taxon>
        <taxon>Nocardiopsis</taxon>
    </lineage>
</organism>
<dbReference type="InterPro" id="IPR027417">
    <property type="entry name" value="P-loop_NTPase"/>
</dbReference>
<dbReference type="InterPro" id="IPR036388">
    <property type="entry name" value="WH-like_DNA-bd_sf"/>
</dbReference>
<keyword evidence="3" id="KW-0802">TPR repeat</keyword>
<dbReference type="CDD" id="cd15831">
    <property type="entry name" value="BTAD"/>
    <property type="match status" value="1"/>
</dbReference>
<name>A0A7K2ISP9_9ACTN</name>
<dbReference type="GO" id="GO:0000160">
    <property type="term" value="P:phosphorelay signal transduction system"/>
    <property type="evidence" value="ECO:0007669"/>
    <property type="project" value="InterPro"/>
</dbReference>
<evidence type="ECO:0000256" key="3">
    <source>
        <dbReference type="PROSITE-ProRule" id="PRU00339"/>
    </source>
</evidence>
<dbReference type="GO" id="GO:0003677">
    <property type="term" value="F:DNA binding"/>
    <property type="evidence" value="ECO:0007669"/>
    <property type="project" value="UniProtKB-KW"/>
</dbReference>
<keyword evidence="2" id="KW-0238">DNA-binding</keyword>
<dbReference type="AlphaFoldDB" id="A0A7K2ISP9"/>
<dbReference type="GO" id="GO:0043531">
    <property type="term" value="F:ADP binding"/>
    <property type="evidence" value="ECO:0007669"/>
    <property type="project" value="InterPro"/>
</dbReference>
<dbReference type="SUPFAM" id="SSF46894">
    <property type="entry name" value="C-terminal effector domain of the bipartite response regulators"/>
    <property type="match status" value="1"/>
</dbReference>
<dbReference type="GO" id="GO:0006355">
    <property type="term" value="P:regulation of DNA-templated transcription"/>
    <property type="evidence" value="ECO:0007669"/>
    <property type="project" value="InterPro"/>
</dbReference>
<dbReference type="PANTHER" id="PTHR47691:SF3">
    <property type="entry name" value="HTH-TYPE TRANSCRIPTIONAL REGULATOR RV0890C-RELATED"/>
    <property type="match status" value="1"/>
</dbReference>
<feature type="domain" description="OmpR/PhoB-type" evidence="4">
    <location>
        <begin position="2"/>
        <end position="67"/>
    </location>
</feature>
<evidence type="ECO:0000259" key="4">
    <source>
        <dbReference type="SMART" id="SM00862"/>
    </source>
</evidence>
<dbReference type="SMART" id="SM00862">
    <property type="entry name" value="Trans_reg_C"/>
    <property type="match status" value="1"/>
</dbReference>
<comment type="similarity">
    <text evidence="1">Belongs to the AfsR/DnrI/RedD regulatory family.</text>
</comment>
<dbReference type="Pfam" id="PF13181">
    <property type="entry name" value="TPR_8"/>
    <property type="match status" value="1"/>
</dbReference>
<dbReference type="SUPFAM" id="SSF48452">
    <property type="entry name" value="TPR-like"/>
    <property type="match status" value="3"/>
</dbReference>
<dbReference type="InterPro" id="IPR042197">
    <property type="entry name" value="Apaf_helical"/>
</dbReference>
<proteinExistence type="inferred from homology"/>
<dbReference type="Gene3D" id="1.25.40.10">
    <property type="entry name" value="Tetratricopeptide repeat domain"/>
    <property type="match status" value="3"/>
</dbReference>
<protein>
    <submittedName>
        <fullName evidence="6">Tetratricopeptide repeat protein</fullName>
    </submittedName>
</protein>
<sequence>MGGPRQRCVLGALLVHVGREVTIDQLTGYLWNEDPPRTARSVIQVQVSHLRRLLPGRIATTSGGYVLEVDPESVDLHRFRRLRDEAARADSAEAIEFLDLALKCWRGIPFSGVGSDYLDDSVVRPIREERWSAVISWASHALELERHSDVVARLTSLSSEEPFSERLHEFLITALWKASGRAKALSVYEDFRRRLADELGVDPGHELLSLHSRILHEDVSPQGDVDPVEESVPDFRIRNDLPRDLPDFTGRGEALKNLEDFSLGDDGRAKICVITDSGGAGKTTTAVHFGYEIADRYPDGQIFIDLYGYTSNKEPLDPASALGSLLRAVGIEPEAVPESLAERSALWRATLRGRRVLLILDNAFSHAQVSPLLPSSSGTLTLITTRNELVGLSGARFLSLGMFDDDSSLELLRLILGDARVDSELEGAREVARFCGGLPLALRVIAGRMAGRPKWTFAHVIRRLVEQNRTFRELAVEGQSVEVAIDLSFQSLNPTQRRAFLLLGLMVGNVIELSGAAALFDTSVEDADDTLQELVGVCLLEEPQEDVYRAHDLIRAFALDRALTEFGHEEADRIKVRLSGFYLETAQRAAELLGPRVQERSEVSFSRYRVELSSRREAEDWFSLHQENLADAIEYFASRDHGEEAWRLADAVWRFYAVRGQMGLLVTSHERVLQISERQGNRRGRAVTLIGLGIAYYISGRFEESLRLLGEARTILEGLGDGRGVIRALANLGMVYERMGRFADSAAAIKEVLRYAEELRNPKVEALQWGNLAVLQQSLGEYKEALASAERAILISQGEQEGEIRARAKRVMGEAHTCLGNMDSAFQELDEAMELSSHLQLVGNRIYVHNSRGIAHRAAGRFDEAVREHGRALALAETSGDRSGDAEILTDLGVTQVEAARYEEAREGLDRALELAVERGERYIEARASLALGGIPGPFVDPGRARDLLAESVRIFEDLDLPEAEAARRRLQTLDAEPGPDVAPAF</sequence>
<dbReference type="EMBL" id="WWHY01000001">
    <property type="protein sequence ID" value="MYR32815.1"/>
    <property type="molecule type" value="Genomic_DNA"/>
</dbReference>
<feature type="repeat" description="TPR" evidence="3">
    <location>
        <begin position="886"/>
        <end position="919"/>
    </location>
</feature>
<dbReference type="InterPro" id="IPR016032">
    <property type="entry name" value="Sig_transdc_resp-reg_C-effctor"/>
</dbReference>
<dbReference type="Pfam" id="PF13424">
    <property type="entry name" value="TPR_12"/>
    <property type="match status" value="2"/>
</dbReference>
<dbReference type="Gene3D" id="3.40.50.300">
    <property type="entry name" value="P-loop containing nucleotide triphosphate hydrolases"/>
    <property type="match status" value="1"/>
</dbReference>
<dbReference type="Gene3D" id="1.10.8.430">
    <property type="entry name" value="Helical domain of apoptotic protease-activating factors"/>
    <property type="match status" value="1"/>
</dbReference>
<dbReference type="SUPFAM" id="SSF52540">
    <property type="entry name" value="P-loop containing nucleoside triphosphate hydrolases"/>
    <property type="match status" value="1"/>
</dbReference>
<dbReference type="InterPro" id="IPR011990">
    <property type="entry name" value="TPR-like_helical_dom_sf"/>
</dbReference>
<dbReference type="Pfam" id="PF03704">
    <property type="entry name" value="BTAD"/>
    <property type="match status" value="1"/>
</dbReference>
<feature type="domain" description="Bacterial transcriptional activator" evidence="5">
    <location>
        <begin position="74"/>
        <end position="215"/>
    </location>
</feature>
<accession>A0A7K2ISP9</accession>
<dbReference type="RefSeq" id="WP_161110908.1">
    <property type="nucleotide sequence ID" value="NZ_WWHY01000001.1"/>
</dbReference>
<dbReference type="Gene3D" id="1.10.10.10">
    <property type="entry name" value="Winged helix-like DNA-binding domain superfamily/Winged helix DNA-binding domain"/>
    <property type="match status" value="2"/>
</dbReference>
<gene>
    <name evidence="6" type="ORF">GTW20_11150</name>
</gene>
<dbReference type="SMART" id="SM01043">
    <property type="entry name" value="BTAD"/>
    <property type="match status" value="1"/>
</dbReference>
<dbReference type="InterPro" id="IPR005158">
    <property type="entry name" value="BTAD"/>
</dbReference>
<evidence type="ECO:0000313" key="7">
    <source>
        <dbReference type="Proteomes" id="UP000467124"/>
    </source>
</evidence>
<evidence type="ECO:0000256" key="2">
    <source>
        <dbReference type="ARBA" id="ARBA00023125"/>
    </source>
</evidence>
<evidence type="ECO:0000256" key="1">
    <source>
        <dbReference type="ARBA" id="ARBA00005820"/>
    </source>
</evidence>
<dbReference type="SMART" id="SM00028">
    <property type="entry name" value="TPR"/>
    <property type="match status" value="6"/>
</dbReference>
<evidence type="ECO:0000313" key="6">
    <source>
        <dbReference type="EMBL" id="MYR32815.1"/>
    </source>
</evidence>
<reference evidence="6 7" key="1">
    <citation type="journal article" date="2019" name="Nat. Commun.">
        <title>The antimicrobial potential of Streptomyces from insect microbiomes.</title>
        <authorList>
            <person name="Chevrette M.G."/>
            <person name="Carlson C.M."/>
            <person name="Ortega H.E."/>
            <person name="Thomas C."/>
            <person name="Ananiev G.E."/>
            <person name="Barns K.J."/>
            <person name="Book A.J."/>
            <person name="Cagnazzo J."/>
            <person name="Carlos C."/>
            <person name="Flanigan W."/>
            <person name="Grubbs K.J."/>
            <person name="Horn H.A."/>
            <person name="Hoffmann F.M."/>
            <person name="Klassen J.L."/>
            <person name="Knack J.J."/>
            <person name="Lewin G.R."/>
            <person name="McDonald B.R."/>
            <person name="Muller L."/>
            <person name="Melo W.G.P."/>
            <person name="Pinto-Tomas A.A."/>
            <person name="Schmitz A."/>
            <person name="Wendt-Pienkowski E."/>
            <person name="Wildman S."/>
            <person name="Zhao M."/>
            <person name="Zhang F."/>
            <person name="Bugni T.S."/>
            <person name="Andes D.R."/>
            <person name="Pupo M.T."/>
            <person name="Currie C.R."/>
        </authorList>
    </citation>
    <scope>NUCLEOTIDE SEQUENCE [LARGE SCALE GENOMIC DNA]</scope>
    <source>
        <strain evidence="6 7">SID5840</strain>
    </source>
</reference>
<dbReference type="InterPro" id="IPR001867">
    <property type="entry name" value="OmpR/PhoB-type_DNA-bd"/>
</dbReference>
<dbReference type="Proteomes" id="UP000467124">
    <property type="component" value="Unassembled WGS sequence"/>
</dbReference>
<evidence type="ECO:0000259" key="5">
    <source>
        <dbReference type="SMART" id="SM01043"/>
    </source>
</evidence>